<dbReference type="Proteomes" id="UP000812287">
    <property type="component" value="Unassembled WGS sequence"/>
</dbReference>
<dbReference type="AlphaFoldDB" id="A0A9P7VFA6"/>
<dbReference type="EMBL" id="MU250588">
    <property type="protein sequence ID" value="KAG7439644.1"/>
    <property type="molecule type" value="Genomic_DNA"/>
</dbReference>
<gene>
    <name evidence="1" type="ORF">BT62DRAFT_1013704</name>
</gene>
<keyword evidence="2" id="KW-1185">Reference proteome</keyword>
<dbReference type="RefSeq" id="XP_043033144.1">
    <property type="nucleotide sequence ID" value="XM_043178100.1"/>
</dbReference>
<name>A0A9P7VFA6_9AGAR</name>
<comment type="caution">
    <text evidence="1">The sequence shown here is derived from an EMBL/GenBank/DDBJ whole genome shotgun (WGS) entry which is preliminary data.</text>
</comment>
<sequence>MTCGSCVPWSHFRFSHYLTLVAVADPTLNSDRRPVPIAFNCLFPFNFWSIEWVGLVKPSRKDWDTTCIPSVGPWKPIGSDYSECNASRISQATASSPIGKGHVLPVTAAIPILETHVEHSQVESHHQELHYSWTDQCVPVNRSFCILCIEKEANLGAGRSLRVSFSTASRLFLDIIS</sequence>
<evidence type="ECO:0000313" key="2">
    <source>
        <dbReference type="Proteomes" id="UP000812287"/>
    </source>
</evidence>
<organism evidence="1 2">
    <name type="scientific">Guyanagaster necrorhizus</name>
    <dbReference type="NCBI Taxonomy" id="856835"/>
    <lineage>
        <taxon>Eukaryota</taxon>
        <taxon>Fungi</taxon>
        <taxon>Dikarya</taxon>
        <taxon>Basidiomycota</taxon>
        <taxon>Agaricomycotina</taxon>
        <taxon>Agaricomycetes</taxon>
        <taxon>Agaricomycetidae</taxon>
        <taxon>Agaricales</taxon>
        <taxon>Marasmiineae</taxon>
        <taxon>Physalacriaceae</taxon>
        <taxon>Guyanagaster</taxon>
    </lineage>
</organism>
<accession>A0A9P7VFA6</accession>
<reference evidence="1" key="1">
    <citation type="submission" date="2020-11" db="EMBL/GenBank/DDBJ databases">
        <title>Adaptations for nitrogen fixation in a non-lichenized fungal sporocarp promotes dispersal by wood-feeding termites.</title>
        <authorList>
            <consortium name="DOE Joint Genome Institute"/>
            <person name="Koch R.A."/>
            <person name="Yoon G."/>
            <person name="Arayal U."/>
            <person name="Lail K."/>
            <person name="Amirebrahimi M."/>
            <person name="Labutti K."/>
            <person name="Lipzen A."/>
            <person name="Riley R."/>
            <person name="Barry K."/>
            <person name="Henrissat B."/>
            <person name="Grigoriev I.V."/>
            <person name="Herr J.R."/>
            <person name="Aime M.C."/>
        </authorList>
    </citation>
    <scope>NUCLEOTIDE SEQUENCE</scope>
    <source>
        <strain evidence="1">MCA 3950</strain>
    </source>
</reference>
<evidence type="ECO:0000313" key="1">
    <source>
        <dbReference type="EMBL" id="KAG7439644.1"/>
    </source>
</evidence>
<dbReference type="GeneID" id="66100387"/>
<protein>
    <submittedName>
        <fullName evidence="1">Uncharacterized protein</fullName>
    </submittedName>
</protein>
<proteinExistence type="predicted"/>